<evidence type="ECO:0000256" key="2">
    <source>
        <dbReference type="SAM" id="SignalP"/>
    </source>
</evidence>
<keyword evidence="2" id="KW-0732">Signal</keyword>
<protein>
    <submittedName>
        <fullName evidence="3">Uncharacterized protein</fullName>
    </submittedName>
</protein>
<evidence type="ECO:0000313" key="4">
    <source>
        <dbReference type="Proteomes" id="UP000006053"/>
    </source>
</evidence>
<keyword evidence="4" id="KW-1185">Reference proteome</keyword>
<proteinExistence type="predicted"/>
<sequence length="242" mass="27080" precursor="true">MKAKISILALLFILIFSSPTLAMENLPDDVLNAFEFDVKSFQKQMIEESDVSHHLTASEAMKVSDKGYRVHRINVHKIRKAQTIDLYDALTESNTWHIPVSDRITYIVEKAGGAYKLIGSGVREEKYAIDYVRFEHIASLNGLKDLKYIDEPVLHLSGLIGKTSNGSQFLSFSDNDAYKLEKGQLKDTKELMDEIKLKANEAKTFGFGGSGGLGTQAGPLFLMGSIGLIIGIFLFRRLRFQK</sequence>
<dbReference type="AlphaFoldDB" id="I4ACE4"/>
<evidence type="ECO:0000256" key="1">
    <source>
        <dbReference type="SAM" id="Phobius"/>
    </source>
</evidence>
<dbReference type="Proteomes" id="UP000006053">
    <property type="component" value="Chromosome"/>
</dbReference>
<name>I4ACE4_DESDJ</name>
<gene>
    <name evidence="3" type="ordered locus">Desde_3341</name>
</gene>
<dbReference type="OrthoDB" id="1794627at2"/>
<feature type="transmembrane region" description="Helical" evidence="1">
    <location>
        <begin position="217"/>
        <end position="235"/>
    </location>
</feature>
<keyword evidence="1" id="KW-0472">Membrane</keyword>
<dbReference type="RefSeq" id="WP_014795106.1">
    <property type="nucleotide sequence ID" value="NC_018017.1"/>
</dbReference>
<dbReference type="EMBL" id="CP003348">
    <property type="protein sequence ID" value="AFM01629.1"/>
    <property type="molecule type" value="Genomic_DNA"/>
</dbReference>
<reference evidence="3 4" key="2">
    <citation type="journal article" date="2015" name="J. Bacteriol.">
        <title>Genomic, proteomic, and biochemical analysis of the organohalide respiratory pathway in Desulfitobacterium dehalogenans.</title>
        <authorList>
            <person name="Kruse T."/>
            <person name="van de Pas B.A."/>
            <person name="Atteia A."/>
            <person name="Krab K."/>
            <person name="Hagen W.R."/>
            <person name="Goodwin L."/>
            <person name="Chain P."/>
            <person name="Boeren S."/>
            <person name="Maphosa F."/>
            <person name="Schraa G."/>
            <person name="de Vos W.M."/>
            <person name="van der Oost J."/>
            <person name="Smidt H."/>
            <person name="Stams A.J."/>
        </authorList>
    </citation>
    <scope>NUCLEOTIDE SEQUENCE [LARGE SCALE GENOMIC DNA]</scope>
    <source>
        <strain evidence="4">ATCC 51507 / DSM 9161 / JW/IU-DC1</strain>
    </source>
</reference>
<feature type="chain" id="PRO_5003685919" evidence="2">
    <location>
        <begin position="23"/>
        <end position="242"/>
    </location>
</feature>
<dbReference type="KEGG" id="ddh:Desde_3341"/>
<dbReference type="eggNOG" id="ENOG5033VBQ">
    <property type="taxonomic scope" value="Bacteria"/>
</dbReference>
<accession>I4ACE4</accession>
<keyword evidence="1" id="KW-1133">Transmembrane helix</keyword>
<keyword evidence="1" id="KW-0812">Transmembrane</keyword>
<organism evidence="3 4">
    <name type="scientific">Desulfitobacterium dehalogenans (strain ATCC 51507 / DSM 9161 / JW/IU-DC1)</name>
    <dbReference type="NCBI Taxonomy" id="756499"/>
    <lineage>
        <taxon>Bacteria</taxon>
        <taxon>Bacillati</taxon>
        <taxon>Bacillota</taxon>
        <taxon>Clostridia</taxon>
        <taxon>Eubacteriales</taxon>
        <taxon>Desulfitobacteriaceae</taxon>
        <taxon>Desulfitobacterium</taxon>
    </lineage>
</organism>
<evidence type="ECO:0000313" key="3">
    <source>
        <dbReference type="EMBL" id="AFM01629.1"/>
    </source>
</evidence>
<dbReference type="HOGENOM" id="CLU_1169199_0_0_9"/>
<reference evidence="4" key="1">
    <citation type="submission" date="2012-06" db="EMBL/GenBank/DDBJ databases">
        <title>Complete sequence of Desulfitobacterium dehalogenans ATCC 51507.</title>
        <authorList>
            <person name="Lucas S."/>
            <person name="Han J."/>
            <person name="Lapidus A."/>
            <person name="Cheng J.-F."/>
            <person name="Goodwin L."/>
            <person name="Pitluck S."/>
            <person name="Peters L."/>
            <person name="Ovchinnikova G."/>
            <person name="Teshima H."/>
            <person name="Detter J.C."/>
            <person name="Han C."/>
            <person name="Tapia R."/>
            <person name="Land M."/>
            <person name="Hauser L."/>
            <person name="Kyrpides N."/>
            <person name="Ivanova N."/>
            <person name="Pagani I."/>
            <person name="Kruse T."/>
            <person name="de Vos W.M."/>
            <person name="Smidt H."/>
            <person name="Woyke T."/>
        </authorList>
    </citation>
    <scope>NUCLEOTIDE SEQUENCE [LARGE SCALE GENOMIC DNA]</scope>
    <source>
        <strain evidence="4">ATCC 51507 / DSM 9161 / JW/IU-DC1</strain>
    </source>
</reference>
<feature type="signal peptide" evidence="2">
    <location>
        <begin position="1"/>
        <end position="22"/>
    </location>
</feature>